<sequence>MAESVDSSDSSDVDAVSANGRDPESHSTVRNVVLVVLDTARATSTGPATTPNLHRLAADGTRFDNAFATAPWTLPSHASMFTGTYPSEHGTHGGHTYLDDGLRTLTESFADSGYETIGVSNNTWITEEFGFDRGFDDLRKGWQYIQSDADMGAVVRGEDFREKLQATRNRIFDGNPAVNAANILYSEVFQPAGDDGADRSTTWIRNWLADRDGDDPFFLFCNFIEPHVEYDPPKAYAEEFLPEGASYEEATAVRQDPRAYDCEDYRLTDREFAMLRGLYRAELAYVDDQLARLRSALEDAGEWEDTLFVVCGDHGEHIGEHGFFGHQYNLYDTLIDVPLVCHGGPFTDGGRRTDFVQLLDLPATLLETAGVDDPELRDQWSSRSFHPDSIDDARDAVFAEYVAPQPSIERLEDRFGEIPDRVREYDRRLRAVRTTEYKYVRADDGTERLHRVDTDPLERDDLSEQEPDQVRAMRRRLEAQFDPLEDAGASGEVEMREGTKERLADLGYL</sequence>
<evidence type="ECO:0000313" key="4">
    <source>
        <dbReference type="Proteomes" id="UP000663203"/>
    </source>
</evidence>
<dbReference type="PANTHER" id="PTHR43751:SF3">
    <property type="entry name" value="SULFATASE N-TERMINAL DOMAIN-CONTAINING PROTEIN"/>
    <property type="match status" value="1"/>
</dbReference>
<dbReference type="PANTHER" id="PTHR43751">
    <property type="entry name" value="SULFATASE"/>
    <property type="match status" value="1"/>
</dbReference>
<dbReference type="AlphaFoldDB" id="A0A8A2VDW5"/>
<protein>
    <submittedName>
        <fullName evidence="3">Sulfatase</fullName>
    </submittedName>
</protein>
<dbReference type="SUPFAM" id="SSF53649">
    <property type="entry name" value="Alkaline phosphatase-like"/>
    <property type="match status" value="1"/>
</dbReference>
<dbReference type="RefSeq" id="WP_207289960.1">
    <property type="nucleotide sequence ID" value="NZ_CP071462.1"/>
</dbReference>
<feature type="compositionally biased region" description="Low complexity" evidence="1">
    <location>
        <begin position="1"/>
        <end position="18"/>
    </location>
</feature>
<dbReference type="InterPro" id="IPR052701">
    <property type="entry name" value="GAG_Ulvan_Degrading_Sulfatases"/>
</dbReference>
<evidence type="ECO:0000313" key="3">
    <source>
        <dbReference type="EMBL" id="QSX00240.1"/>
    </source>
</evidence>
<dbReference type="CDD" id="cd16148">
    <property type="entry name" value="sulfatase_like"/>
    <property type="match status" value="1"/>
</dbReference>
<dbReference type="InterPro" id="IPR017850">
    <property type="entry name" value="Alkaline_phosphatase_core_sf"/>
</dbReference>
<feature type="compositionally biased region" description="Basic and acidic residues" evidence="1">
    <location>
        <begin position="493"/>
        <end position="509"/>
    </location>
</feature>
<dbReference type="Proteomes" id="UP000663203">
    <property type="component" value="Chromosome"/>
</dbReference>
<feature type="domain" description="Sulfatase N-terminal" evidence="2">
    <location>
        <begin position="30"/>
        <end position="371"/>
    </location>
</feature>
<feature type="region of interest" description="Disordered" evidence="1">
    <location>
        <begin position="1"/>
        <end position="25"/>
    </location>
</feature>
<organism evidence="3 4">
    <name type="scientific">Haloterrigena alkaliphila</name>
    <dbReference type="NCBI Taxonomy" id="2816475"/>
    <lineage>
        <taxon>Archaea</taxon>
        <taxon>Methanobacteriati</taxon>
        <taxon>Methanobacteriota</taxon>
        <taxon>Stenosarchaea group</taxon>
        <taxon>Halobacteria</taxon>
        <taxon>Halobacteriales</taxon>
        <taxon>Natrialbaceae</taxon>
        <taxon>Haloterrigena</taxon>
    </lineage>
</organism>
<keyword evidence="4" id="KW-1185">Reference proteome</keyword>
<evidence type="ECO:0000256" key="1">
    <source>
        <dbReference type="SAM" id="MobiDB-lite"/>
    </source>
</evidence>
<gene>
    <name evidence="3" type="ORF">J0X25_04545</name>
</gene>
<dbReference type="KEGG" id="hakz:J0X25_04545"/>
<dbReference type="Pfam" id="PF00884">
    <property type="entry name" value="Sulfatase"/>
    <property type="match status" value="1"/>
</dbReference>
<dbReference type="Gene3D" id="3.40.720.10">
    <property type="entry name" value="Alkaline Phosphatase, subunit A"/>
    <property type="match status" value="1"/>
</dbReference>
<dbReference type="InterPro" id="IPR000917">
    <property type="entry name" value="Sulfatase_N"/>
</dbReference>
<feature type="region of interest" description="Disordered" evidence="1">
    <location>
        <begin position="481"/>
        <end position="509"/>
    </location>
</feature>
<reference evidence="3 4" key="1">
    <citation type="submission" date="2021-03" db="EMBL/GenBank/DDBJ databases">
        <title>Haloterrigena longa sp. nov. and Haloterrigena limicola sp. nov., extremely halophilic archaea isolated from a salt lake.</title>
        <authorList>
            <person name="Henglin C."/>
        </authorList>
    </citation>
    <scope>NUCLEOTIDE SEQUENCE [LARGE SCALE GENOMIC DNA]</scope>
    <source>
        <strain evidence="3 4">KZCA68</strain>
    </source>
</reference>
<dbReference type="GeneID" id="63186548"/>
<proteinExistence type="predicted"/>
<name>A0A8A2VDW5_9EURY</name>
<evidence type="ECO:0000259" key="2">
    <source>
        <dbReference type="Pfam" id="PF00884"/>
    </source>
</evidence>
<dbReference type="EMBL" id="CP071462">
    <property type="protein sequence ID" value="QSX00240.1"/>
    <property type="molecule type" value="Genomic_DNA"/>
</dbReference>
<accession>A0A8A2VDW5</accession>